<dbReference type="AlphaFoldDB" id="A0A2I1HIG8"/>
<evidence type="ECO:0000259" key="2">
    <source>
        <dbReference type="SMART" id="SM00220"/>
    </source>
</evidence>
<dbReference type="OrthoDB" id="2385723at2759"/>
<dbReference type="VEuPathDB" id="FungiDB:FUN_015514"/>
<keyword evidence="1" id="KW-0175">Coiled coil</keyword>
<dbReference type="Pfam" id="PF20713">
    <property type="entry name" value="DUF6826"/>
    <property type="match status" value="1"/>
</dbReference>
<evidence type="ECO:0000313" key="4">
    <source>
        <dbReference type="Proteomes" id="UP000234323"/>
    </source>
</evidence>
<dbReference type="VEuPathDB" id="FungiDB:RhiirFUN_002211"/>
<gene>
    <name evidence="3" type="ORF">RhiirA4_480712</name>
</gene>
<dbReference type="GO" id="GO:0004672">
    <property type="term" value="F:protein kinase activity"/>
    <property type="evidence" value="ECO:0007669"/>
    <property type="project" value="InterPro"/>
</dbReference>
<dbReference type="GO" id="GO:0005524">
    <property type="term" value="F:ATP binding"/>
    <property type="evidence" value="ECO:0007669"/>
    <property type="project" value="InterPro"/>
</dbReference>
<dbReference type="InterPro" id="IPR049229">
    <property type="entry name" value="DUF6826"/>
</dbReference>
<dbReference type="InterPro" id="IPR000719">
    <property type="entry name" value="Prot_kinase_dom"/>
</dbReference>
<evidence type="ECO:0000313" key="3">
    <source>
        <dbReference type="EMBL" id="PKY58630.1"/>
    </source>
</evidence>
<sequence length="451" mass="52266">MTSIFKDINNLPIDDKEKVYLLNFFTNRDTAKVGEVLSTIVKNEMKANYLREHVKSLREREEEKRKIREMEIKYEEEKNKRRHCEVLLDATNHSLSRLWETYNPTRDGVLWFEPSGRSLSFDSPPTNDKESFYQTYFTTNIITQLDNDFVIAVDTHGKKFLDGKAPDVCTHSKGYSLTQHTVEVIGEIKPLGSCFTPINKGQVLQYATIALKHQKNVRKEITGLPVQLDNLIASTTNSTIFSIVNDKSCVVKIVKNNYCLENEIRILNELQHYVSDEGIIKLINSSTTAIQLRPRAIQSFKESREPISRLAEIVDKLRICHQFKLVHCDVRLTNILVCNDKLILADFGCALHEGKYWNGCGPTLPFRSLRLMEAKEQTIKCQDDLFTLTQSIYIHLNEEKVIEADINSPNKVDEAIKFWRKVFEEGIWRDMFISCNNLDYDNLKRYINELV</sequence>
<dbReference type="SUPFAM" id="SSF56112">
    <property type="entry name" value="Protein kinase-like (PK-like)"/>
    <property type="match status" value="1"/>
</dbReference>
<organism evidence="3 4">
    <name type="scientific">Rhizophagus irregularis</name>
    <dbReference type="NCBI Taxonomy" id="588596"/>
    <lineage>
        <taxon>Eukaryota</taxon>
        <taxon>Fungi</taxon>
        <taxon>Fungi incertae sedis</taxon>
        <taxon>Mucoromycota</taxon>
        <taxon>Glomeromycotina</taxon>
        <taxon>Glomeromycetes</taxon>
        <taxon>Glomerales</taxon>
        <taxon>Glomeraceae</taxon>
        <taxon>Rhizophagus</taxon>
    </lineage>
</organism>
<name>A0A2I1HIG8_9GLOM</name>
<protein>
    <recommendedName>
        <fullName evidence="2">Protein kinase domain-containing protein</fullName>
    </recommendedName>
</protein>
<proteinExistence type="predicted"/>
<keyword evidence="4" id="KW-1185">Reference proteome</keyword>
<dbReference type="SMART" id="SM00220">
    <property type="entry name" value="S_TKc"/>
    <property type="match status" value="1"/>
</dbReference>
<dbReference type="EMBL" id="LLXI01003105">
    <property type="protein sequence ID" value="PKY58630.1"/>
    <property type="molecule type" value="Genomic_DNA"/>
</dbReference>
<dbReference type="InterPro" id="IPR011009">
    <property type="entry name" value="Kinase-like_dom_sf"/>
</dbReference>
<dbReference type="Proteomes" id="UP000234323">
    <property type="component" value="Unassembled WGS sequence"/>
</dbReference>
<comment type="caution">
    <text evidence="3">The sequence shown here is derived from an EMBL/GenBank/DDBJ whole genome shotgun (WGS) entry which is preliminary data.</text>
</comment>
<feature type="coiled-coil region" evidence="1">
    <location>
        <begin position="53"/>
        <end position="80"/>
    </location>
</feature>
<accession>A0A2I1HIG8</accession>
<evidence type="ECO:0000256" key="1">
    <source>
        <dbReference type="SAM" id="Coils"/>
    </source>
</evidence>
<feature type="domain" description="Protein kinase" evidence="2">
    <location>
        <begin position="226"/>
        <end position="432"/>
    </location>
</feature>
<reference evidence="3 4" key="1">
    <citation type="submission" date="2015-10" db="EMBL/GenBank/DDBJ databases">
        <title>Genome analyses suggest a sexual origin of heterokaryosis in a supposedly ancient asexual fungus.</title>
        <authorList>
            <person name="Ropars J."/>
            <person name="Sedzielewska K."/>
            <person name="Noel J."/>
            <person name="Charron P."/>
            <person name="Farinelli L."/>
            <person name="Marton T."/>
            <person name="Kruger M."/>
            <person name="Pelin A."/>
            <person name="Brachmann A."/>
            <person name="Corradi N."/>
        </authorList>
    </citation>
    <scope>NUCLEOTIDE SEQUENCE [LARGE SCALE GENOMIC DNA]</scope>
    <source>
        <strain evidence="3 4">A4</strain>
    </source>
</reference>
<dbReference type="Gene3D" id="1.10.510.10">
    <property type="entry name" value="Transferase(Phosphotransferase) domain 1"/>
    <property type="match status" value="1"/>
</dbReference>